<organism evidence="2">
    <name type="scientific">Arundo donax</name>
    <name type="common">Giant reed</name>
    <name type="synonym">Donax arundinaceus</name>
    <dbReference type="NCBI Taxonomy" id="35708"/>
    <lineage>
        <taxon>Eukaryota</taxon>
        <taxon>Viridiplantae</taxon>
        <taxon>Streptophyta</taxon>
        <taxon>Embryophyta</taxon>
        <taxon>Tracheophyta</taxon>
        <taxon>Spermatophyta</taxon>
        <taxon>Magnoliopsida</taxon>
        <taxon>Liliopsida</taxon>
        <taxon>Poales</taxon>
        <taxon>Poaceae</taxon>
        <taxon>PACMAD clade</taxon>
        <taxon>Arundinoideae</taxon>
        <taxon>Arundineae</taxon>
        <taxon>Arundo</taxon>
    </lineage>
</organism>
<dbReference type="InterPro" id="IPR051019">
    <property type="entry name" value="VLCFA-Steroid_DH"/>
</dbReference>
<evidence type="ECO:0000313" key="2">
    <source>
        <dbReference type="EMBL" id="JAD80224.1"/>
    </source>
</evidence>
<protein>
    <submittedName>
        <fullName evidence="2">Uncharacterized protein</fullName>
    </submittedName>
</protein>
<evidence type="ECO:0000256" key="1">
    <source>
        <dbReference type="ARBA" id="ARBA00023002"/>
    </source>
</evidence>
<dbReference type="GO" id="GO:0005783">
    <property type="term" value="C:endoplasmic reticulum"/>
    <property type="evidence" value="ECO:0007669"/>
    <property type="project" value="TreeGrafter"/>
</dbReference>
<dbReference type="AlphaFoldDB" id="A0A0A9CV75"/>
<proteinExistence type="predicted"/>
<dbReference type="PANTHER" id="PTHR43899:SF32">
    <property type="entry name" value="OS11G0432600 PROTEIN"/>
    <property type="match status" value="1"/>
</dbReference>
<reference evidence="2" key="2">
    <citation type="journal article" date="2015" name="Data Brief">
        <title>Shoot transcriptome of the giant reed, Arundo donax.</title>
        <authorList>
            <person name="Barrero R.A."/>
            <person name="Guerrero F.D."/>
            <person name="Moolhuijzen P."/>
            <person name="Goolsby J.A."/>
            <person name="Tidwell J."/>
            <person name="Bellgard S.E."/>
            <person name="Bellgard M.I."/>
        </authorList>
    </citation>
    <scope>NUCLEOTIDE SEQUENCE</scope>
    <source>
        <tissue evidence="2">Shoot tissue taken approximately 20 cm above the soil surface</tissue>
    </source>
</reference>
<reference evidence="2" key="1">
    <citation type="submission" date="2014-09" db="EMBL/GenBank/DDBJ databases">
        <authorList>
            <person name="Magalhaes I.L.F."/>
            <person name="Oliveira U."/>
            <person name="Santos F.R."/>
            <person name="Vidigal T.H.D.A."/>
            <person name="Brescovit A.D."/>
            <person name="Santos A.J."/>
        </authorList>
    </citation>
    <scope>NUCLEOTIDE SEQUENCE</scope>
    <source>
        <tissue evidence="2">Shoot tissue taken approximately 20 cm above the soil surface</tissue>
    </source>
</reference>
<dbReference type="EMBL" id="GBRH01217671">
    <property type="protein sequence ID" value="JAD80224.1"/>
    <property type="molecule type" value="Transcribed_RNA"/>
</dbReference>
<accession>A0A0A9CV75</accession>
<name>A0A0A9CV75_ARUDO</name>
<sequence length="77" mass="8696">MSTVKGDSPFIPSPEVYAKAVVRCIGYEARCVPYWRHSIQWFFASLVPDSALNRWHLQIGIRKRNEAKALLGGDGFS</sequence>
<keyword evidence="1" id="KW-0560">Oxidoreductase</keyword>
<dbReference type="GO" id="GO:0045703">
    <property type="term" value="F:ketoreductase activity"/>
    <property type="evidence" value="ECO:0007669"/>
    <property type="project" value="TreeGrafter"/>
</dbReference>
<dbReference type="PANTHER" id="PTHR43899">
    <property type="entry name" value="RH59310P"/>
    <property type="match status" value="1"/>
</dbReference>